<dbReference type="OrthoDB" id="5591755at2759"/>
<keyword evidence="1" id="KW-1133">Transmembrane helix</keyword>
<keyword evidence="1" id="KW-0472">Membrane</keyword>
<feature type="transmembrane region" description="Helical" evidence="1">
    <location>
        <begin position="112"/>
        <end position="130"/>
    </location>
</feature>
<feature type="transmembrane region" description="Helical" evidence="1">
    <location>
        <begin position="136"/>
        <end position="155"/>
    </location>
</feature>
<reference evidence="2 3" key="1">
    <citation type="journal article" date="2018" name="MBio">
        <title>Comparative Genomics Reveals the Core Gene Toolbox for the Fungus-Insect Symbiosis.</title>
        <authorList>
            <person name="Wang Y."/>
            <person name="Stata M."/>
            <person name="Wang W."/>
            <person name="Stajich J.E."/>
            <person name="White M.M."/>
            <person name="Moncalvo J.M."/>
        </authorList>
    </citation>
    <scope>NUCLEOTIDE SEQUENCE [LARGE SCALE GENOMIC DNA]</scope>
    <source>
        <strain evidence="2 3">SC-DP-2</strain>
    </source>
</reference>
<evidence type="ECO:0000256" key="1">
    <source>
        <dbReference type="SAM" id="Phobius"/>
    </source>
</evidence>
<accession>A0A2T9XY21</accession>
<protein>
    <submittedName>
        <fullName evidence="2">Uncharacterized protein</fullName>
    </submittedName>
</protein>
<dbReference type="AlphaFoldDB" id="A0A2T9XY21"/>
<keyword evidence="3" id="KW-1185">Reference proteome</keyword>
<organism evidence="2 3">
    <name type="scientific">Smittium megazygosporum</name>
    <dbReference type="NCBI Taxonomy" id="133381"/>
    <lineage>
        <taxon>Eukaryota</taxon>
        <taxon>Fungi</taxon>
        <taxon>Fungi incertae sedis</taxon>
        <taxon>Zoopagomycota</taxon>
        <taxon>Kickxellomycotina</taxon>
        <taxon>Harpellomycetes</taxon>
        <taxon>Harpellales</taxon>
        <taxon>Legeriomycetaceae</taxon>
        <taxon>Smittium</taxon>
    </lineage>
</organism>
<keyword evidence="1" id="KW-0812">Transmembrane</keyword>
<comment type="caution">
    <text evidence="2">The sequence shown here is derived from an EMBL/GenBank/DDBJ whole genome shotgun (WGS) entry which is preliminary data.</text>
</comment>
<evidence type="ECO:0000313" key="2">
    <source>
        <dbReference type="EMBL" id="PVU84934.1"/>
    </source>
</evidence>
<dbReference type="Proteomes" id="UP000245609">
    <property type="component" value="Unassembled WGS sequence"/>
</dbReference>
<proteinExistence type="predicted"/>
<dbReference type="EMBL" id="MBFS01003777">
    <property type="protein sequence ID" value="PVU84934.1"/>
    <property type="molecule type" value="Genomic_DNA"/>
</dbReference>
<sequence length="174" mass="19688">MSSVKHSANDDNEALKRAPVEFQNELRTKEDFEAFVAQMKKESQRDSQKFISTLSTGVLMFVKGNNYPVIPFTQIKIKSENSIYFCELIVLSIQAASQIAGRDTFGNIAKSISAILVCGSIYAAVTTMKYSLIEAWFWFSPSLLLIFSVLSKYTMLKNFAAIEKYEKSNMKKFT</sequence>
<name>A0A2T9XY21_9FUNG</name>
<gene>
    <name evidence="2" type="ORF">BB560_007207</name>
</gene>
<evidence type="ECO:0000313" key="3">
    <source>
        <dbReference type="Proteomes" id="UP000245609"/>
    </source>
</evidence>